<dbReference type="RefSeq" id="WP_096920679.1">
    <property type="nucleotide sequence ID" value="NZ_CP029487.1"/>
</dbReference>
<name>A0A4P9C8L7_EUBML</name>
<organism evidence="2 3">
    <name type="scientific">Eubacterium maltosivorans</name>
    <dbReference type="NCBI Taxonomy" id="2041044"/>
    <lineage>
        <taxon>Bacteria</taxon>
        <taxon>Bacillati</taxon>
        <taxon>Bacillota</taxon>
        <taxon>Clostridia</taxon>
        <taxon>Eubacteriales</taxon>
        <taxon>Eubacteriaceae</taxon>
        <taxon>Eubacterium</taxon>
    </lineage>
</organism>
<dbReference type="AlphaFoldDB" id="A0A4P9C8L7"/>
<sequence>MEFKLERPIEQLLPQSVNFNYEQLKAELQGSLEKYQNMVVTKDSIKDAKDDRAKLNKLRTSIDDQRKIIKKAWNVPYDAFEKKVKELTGLIGEPIATIDKQLAVYEDQRKAEKREEIEEYFDEKIGCYAGLIPFDKVFDPRWLNVSYDIKKSKAEIDDLIKRVEIDEKAIKDLEVECEQQMLDAYFQTLDLSAAMAEKKRFEDRIMQLAELERQRQAKVQKVAEAKQQKPIYQEVPAKAAEQPVNTNKKKTVTLRFEVDVDREQMMALKKCMIENNIQYRKIEEGDREEWQSKTA</sequence>
<proteinExistence type="predicted"/>
<evidence type="ECO:0000313" key="3">
    <source>
        <dbReference type="Proteomes" id="UP000218387"/>
    </source>
</evidence>
<accession>A0A4P9C8L7</accession>
<dbReference type="EMBL" id="CP029487">
    <property type="protein sequence ID" value="QCT71111.1"/>
    <property type="molecule type" value="Genomic_DNA"/>
</dbReference>
<keyword evidence="3" id="KW-1185">Reference proteome</keyword>
<dbReference type="InterPro" id="IPR009785">
    <property type="entry name" value="Prophage_Lj928_Orf309"/>
</dbReference>
<reference evidence="2 3" key="1">
    <citation type="submission" date="2018-05" db="EMBL/GenBank/DDBJ databases">
        <title>Genome comparison of Eubacterium sp.</title>
        <authorList>
            <person name="Feng Y."/>
            <person name="Sanchez-Andrea I."/>
            <person name="Stams A.J.M."/>
            <person name="De Vos W.M."/>
        </authorList>
    </citation>
    <scope>NUCLEOTIDE SEQUENCE [LARGE SCALE GENOMIC DNA]</scope>
    <source>
        <strain evidence="2 3">YI</strain>
    </source>
</reference>
<dbReference type="Proteomes" id="UP000218387">
    <property type="component" value="Chromosome"/>
</dbReference>
<feature type="coiled-coil region" evidence="1">
    <location>
        <begin position="149"/>
        <end position="228"/>
    </location>
</feature>
<keyword evidence="1" id="KW-0175">Coiled coil</keyword>
<evidence type="ECO:0000256" key="1">
    <source>
        <dbReference type="SAM" id="Coils"/>
    </source>
</evidence>
<protein>
    <submittedName>
        <fullName evidence="2">DUF1351 domain-containing protein</fullName>
    </submittedName>
</protein>
<dbReference type="Pfam" id="PF07083">
    <property type="entry name" value="DUF1351"/>
    <property type="match status" value="1"/>
</dbReference>
<evidence type="ECO:0000313" key="2">
    <source>
        <dbReference type="EMBL" id="QCT71111.1"/>
    </source>
</evidence>
<dbReference type="KEGG" id="emt:CPZ25_007155"/>
<gene>
    <name evidence="2" type="ORF">CPZ25_007155</name>
</gene>